<dbReference type="InterPro" id="IPR012933">
    <property type="entry name" value="HicA_mRNA_interferase"/>
</dbReference>
<keyword evidence="2" id="KW-1277">Toxin-antitoxin system</keyword>
<comment type="caution">
    <text evidence="9">The sequence shown here is derived from an EMBL/GenBank/DDBJ whole genome shotgun (WGS) entry which is preliminary data.</text>
</comment>
<keyword evidence="4" id="KW-0255">Endonuclease</keyword>
<keyword evidence="5" id="KW-0378">Hydrolase</keyword>
<evidence type="ECO:0000313" key="9">
    <source>
        <dbReference type="EMBL" id="OAN50777.1"/>
    </source>
</evidence>
<organism evidence="9 10">
    <name type="scientific">Magnetospirillum moscoviense</name>
    <dbReference type="NCBI Taxonomy" id="1437059"/>
    <lineage>
        <taxon>Bacteria</taxon>
        <taxon>Pseudomonadati</taxon>
        <taxon>Pseudomonadota</taxon>
        <taxon>Alphaproteobacteria</taxon>
        <taxon>Rhodospirillales</taxon>
        <taxon>Rhodospirillaceae</taxon>
        <taxon>Magnetospirillum</taxon>
    </lineage>
</organism>
<dbReference type="Pfam" id="PF07927">
    <property type="entry name" value="HicA_toxin"/>
    <property type="match status" value="1"/>
</dbReference>
<feature type="region of interest" description="Disordered" evidence="8">
    <location>
        <begin position="23"/>
        <end position="47"/>
    </location>
</feature>
<dbReference type="GO" id="GO:0003729">
    <property type="term" value="F:mRNA binding"/>
    <property type="evidence" value="ECO:0007669"/>
    <property type="project" value="InterPro"/>
</dbReference>
<keyword evidence="7" id="KW-0346">Stress response</keyword>
<dbReference type="Gene3D" id="3.30.920.30">
    <property type="entry name" value="Hypothetical protein"/>
    <property type="match status" value="1"/>
</dbReference>
<sequence>MDSREIIRRLERDGWVEVARRGSHAQFKHPTKPGRVTVPHPKKDMAPGTLRSIERQAGIRLEEKG</sequence>
<dbReference type="PANTHER" id="PTHR34873:SF3">
    <property type="entry name" value="ADDICTION MODULE TOXIN, HICA FAMILY"/>
    <property type="match status" value="1"/>
</dbReference>
<evidence type="ECO:0000256" key="7">
    <source>
        <dbReference type="ARBA" id="ARBA00023016"/>
    </source>
</evidence>
<gene>
    <name evidence="9" type="ORF">A6A05_11695</name>
</gene>
<feature type="compositionally biased region" description="Basic residues" evidence="8">
    <location>
        <begin position="23"/>
        <end position="32"/>
    </location>
</feature>
<accession>A0A178MRU8</accession>
<keyword evidence="10" id="KW-1185">Reference proteome</keyword>
<protein>
    <recommendedName>
        <fullName evidence="11">Addiction module toxin, HicA family</fullName>
    </recommendedName>
</protein>
<dbReference type="Proteomes" id="UP000078543">
    <property type="component" value="Unassembled WGS sequence"/>
</dbReference>
<evidence type="ECO:0000256" key="4">
    <source>
        <dbReference type="ARBA" id="ARBA00022759"/>
    </source>
</evidence>
<evidence type="ECO:0000256" key="8">
    <source>
        <dbReference type="SAM" id="MobiDB-lite"/>
    </source>
</evidence>
<dbReference type="RefSeq" id="WP_068499946.1">
    <property type="nucleotide sequence ID" value="NZ_LWQU01000135.1"/>
</dbReference>
<dbReference type="GO" id="GO:0004519">
    <property type="term" value="F:endonuclease activity"/>
    <property type="evidence" value="ECO:0007669"/>
    <property type="project" value="UniProtKB-KW"/>
</dbReference>
<reference evidence="9 10" key="1">
    <citation type="submission" date="2016-04" db="EMBL/GenBank/DDBJ databases">
        <title>Draft genome sequence of freshwater magnetotactic bacteria Magnetospirillum marisnigri SP-1 and Magnetospirillum moscoviense BB-1.</title>
        <authorList>
            <person name="Koziaeva V."/>
            <person name="Dziuba M.V."/>
            <person name="Ivanov T.M."/>
            <person name="Kuznetsov B."/>
            <person name="Grouzdev D.S."/>
        </authorList>
    </citation>
    <scope>NUCLEOTIDE SEQUENCE [LARGE SCALE GENOMIC DNA]</scope>
    <source>
        <strain evidence="9 10">BB-1</strain>
    </source>
</reference>
<evidence type="ECO:0000256" key="2">
    <source>
        <dbReference type="ARBA" id="ARBA00022649"/>
    </source>
</evidence>
<dbReference type="STRING" id="1437059.A6A05_11695"/>
<dbReference type="AlphaFoldDB" id="A0A178MRU8"/>
<evidence type="ECO:0008006" key="11">
    <source>
        <dbReference type="Google" id="ProtNLM"/>
    </source>
</evidence>
<dbReference type="GO" id="GO:0016787">
    <property type="term" value="F:hydrolase activity"/>
    <property type="evidence" value="ECO:0007669"/>
    <property type="project" value="UniProtKB-KW"/>
</dbReference>
<keyword evidence="3" id="KW-0540">Nuclease</keyword>
<evidence type="ECO:0000256" key="5">
    <source>
        <dbReference type="ARBA" id="ARBA00022801"/>
    </source>
</evidence>
<dbReference type="SUPFAM" id="SSF54786">
    <property type="entry name" value="YcfA/nrd intein domain"/>
    <property type="match status" value="1"/>
</dbReference>
<evidence type="ECO:0000256" key="6">
    <source>
        <dbReference type="ARBA" id="ARBA00022884"/>
    </source>
</evidence>
<name>A0A178MRU8_9PROT</name>
<dbReference type="InterPro" id="IPR038570">
    <property type="entry name" value="HicA_sf"/>
</dbReference>
<comment type="similarity">
    <text evidence="1">Belongs to the HicA mRNA interferase family.</text>
</comment>
<dbReference type="PANTHER" id="PTHR34873">
    <property type="entry name" value="SSR1766 PROTEIN"/>
    <property type="match status" value="1"/>
</dbReference>
<evidence type="ECO:0000313" key="10">
    <source>
        <dbReference type="Proteomes" id="UP000078543"/>
    </source>
</evidence>
<keyword evidence="6" id="KW-0694">RNA-binding</keyword>
<dbReference type="OrthoDB" id="9811409at2"/>
<evidence type="ECO:0000256" key="3">
    <source>
        <dbReference type="ARBA" id="ARBA00022722"/>
    </source>
</evidence>
<proteinExistence type="inferred from homology"/>
<dbReference type="EMBL" id="LWQU01000135">
    <property type="protein sequence ID" value="OAN50777.1"/>
    <property type="molecule type" value="Genomic_DNA"/>
</dbReference>
<evidence type="ECO:0000256" key="1">
    <source>
        <dbReference type="ARBA" id="ARBA00006620"/>
    </source>
</evidence>